<accession>A0A2N3WL99</accession>
<dbReference type="PANTHER" id="PTHR33695">
    <property type="entry name" value="LIPOPROTEIN SIGNAL PEPTIDASE"/>
    <property type="match status" value="1"/>
</dbReference>
<dbReference type="AlphaFoldDB" id="A0A2N3WL99"/>
<comment type="catalytic activity">
    <reaction evidence="9">
        <text>Release of signal peptides from bacterial membrane prolipoproteins. Hydrolyzes -Xaa-Yaa-Zaa-|-(S,diacylglyceryl)Cys-, in which Xaa is hydrophobic (preferably Leu), and Yaa (Ala or Ser) and Zaa (Gly or Ala) have small, neutral side chains.</text>
        <dbReference type="EC" id="3.4.23.36"/>
    </reaction>
</comment>
<evidence type="ECO:0000256" key="1">
    <source>
        <dbReference type="ARBA" id="ARBA00006139"/>
    </source>
</evidence>
<evidence type="ECO:0000256" key="5">
    <source>
        <dbReference type="ARBA" id="ARBA00022750"/>
    </source>
</evidence>
<keyword evidence="12" id="KW-1185">Reference proteome</keyword>
<evidence type="ECO:0000256" key="9">
    <source>
        <dbReference type="HAMAP-Rule" id="MF_00161"/>
    </source>
</evidence>
<organism evidence="11 12">
    <name type="scientific">Amycolatopsis echigonensis</name>
    <dbReference type="NCBI Taxonomy" id="2576905"/>
    <lineage>
        <taxon>Bacteria</taxon>
        <taxon>Bacillati</taxon>
        <taxon>Actinomycetota</taxon>
        <taxon>Actinomycetes</taxon>
        <taxon>Pseudonocardiales</taxon>
        <taxon>Pseudonocardiaceae</taxon>
        <taxon>Amycolatopsis</taxon>
    </lineage>
</organism>
<dbReference type="InterPro" id="IPR001872">
    <property type="entry name" value="Peptidase_A8"/>
</dbReference>
<evidence type="ECO:0000256" key="3">
    <source>
        <dbReference type="ARBA" id="ARBA00022670"/>
    </source>
</evidence>
<proteinExistence type="inferred from homology"/>
<gene>
    <name evidence="9" type="primary">lspA</name>
    <name evidence="11" type="ORF">ATK30_5534</name>
</gene>
<dbReference type="Pfam" id="PF01252">
    <property type="entry name" value="Peptidase_A8"/>
    <property type="match status" value="1"/>
</dbReference>
<keyword evidence="6 9" id="KW-0378">Hydrolase</keyword>
<evidence type="ECO:0000313" key="11">
    <source>
        <dbReference type="EMBL" id="PKV94654.1"/>
    </source>
</evidence>
<comment type="similarity">
    <text evidence="1 9 10">Belongs to the peptidase A8 family.</text>
</comment>
<keyword evidence="4 9" id="KW-0812">Transmembrane</keyword>
<keyword evidence="3 9" id="KW-0645">Protease</keyword>
<evidence type="ECO:0000256" key="4">
    <source>
        <dbReference type="ARBA" id="ARBA00022692"/>
    </source>
</evidence>
<comment type="caution">
    <text evidence="11">The sequence shown here is derived from an EMBL/GenBank/DDBJ whole genome shotgun (WGS) entry which is preliminary data.</text>
</comment>
<reference evidence="11 12" key="1">
    <citation type="submission" date="2017-12" db="EMBL/GenBank/DDBJ databases">
        <title>Sequencing the genomes of 1000 Actinobacteria strains.</title>
        <authorList>
            <person name="Klenk H.-P."/>
        </authorList>
    </citation>
    <scope>NUCLEOTIDE SEQUENCE [LARGE SCALE GENOMIC DNA]</scope>
    <source>
        <strain evidence="11 12">DSM 45165</strain>
    </source>
</reference>
<dbReference type="Proteomes" id="UP000233750">
    <property type="component" value="Unassembled WGS sequence"/>
</dbReference>
<evidence type="ECO:0000256" key="2">
    <source>
        <dbReference type="ARBA" id="ARBA00022475"/>
    </source>
</evidence>
<comment type="function">
    <text evidence="9">This protein specifically catalyzes the removal of signal peptides from prolipoproteins.</text>
</comment>
<dbReference type="NCBIfam" id="TIGR00077">
    <property type="entry name" value="lspA"/>
    <property type="match status" value="1"/>
</dbReference>
<evidence type="ECO:0000256" key="6">
    <source>
        <dbReference type="ARBA" id="ARBA00022801"/>
    </source>
</evidence>
<feature type="transmembrane region" description="Helical" evidence="9">
    <location>
        <begin position="99"/>
        <end position="117"/>
    </location>
</feature>
<comment type="pathway">
    <text evidence="9">Protein modification; lipoprotein biosynthesis (signal peptide cleavage).</text>
</comment>
<keyword evidence="5 9" id="KW-0064">Aspartyl protease</keyword>
<comment type="subcellular location">
    <subcellularLocation>
        <location evidence="9">Cell membrane</location>
        <topology evidence="9">Multi-pass membrane protein</topology>
    </subcellularLocation>
</comment>
<feature type="active site" evidence="9">
    <location>
        <position position="141"/>
    </location>
</feature>
<dbReference type="GO" id="GO:0005886">
    <property type="term" value="C:plasma membrane"/>
    <property type="evidence" value="ECO:0007669"/>
    <property type="project" value="UniProtKB-SubCell"/>
</dbReference>
<dbReference type="PRINTS" id="PR00781">
    <property type="entry name" value="LIPOSIGPTASE"/>
</dbReference>
<dbReference type="UniPathway" id="UPA00665"/>
<evidence type="ECO:0000256" key="10">
    <source>
        <dbReference type="RuleBase" id="RU004181"/>
    </source>
</evidence>
<dbReference type="EMBL" id="PJMY01000003">
    <property type="protein sequence ID" value="PKV94654.1"/>
    <property type="molecule type" value="Genomic_DNA"/>
</dbReference>
<protein>
    <recommendedName>
        <fullName evidence="9">Lipoprotein signal peptidase</fullName>
        <ecNumber evidence="9">3.4.23.36</ecNumber>
    </recommendedName>
    <alternativeName>
        <fullName evidence="9">Prolipoprotein signal peptidase</fullName>
    </alternativeName>
    <alternativeName>
        <fullName evidence="9">Signal peptidase II</fullName>
        <shortName evidence="9">SPase II</shortName>
    </alternativeName>
</protein>
<keyword evidence="7 9" id="KW-1133">Transmembrane helix</keyword>
<evidence type="ECO:0000256" key="7">
    <source>
        <dbReference type="ARBA" id="ARBA00022989"/>
    </source>
</evidence>
<dbReference type="PANTHER" id="PTHR33695:SF1">
    <property type="entry name" value="LIPOPROTEIN SIGNAL PEPTIDASE"/>
    <property type="match status" value="1"/>
</dbReference>
<keyword evidence="8 9" id="KW-0472">Membrane</keyword>
<name>A0A2N3WL99_9PSEU</name>
<sequence>MTTGQPTRTARVTRARVALAATAALLAALDLGLKAWASGALADGTSADLGVIQLRLTFNSGVAFSLGDTLPGWVVLGVTGLIVAGLAVFAWRKARTANLAVRLGLAAVLAGAIANLADRAADGVVTDYLHTGWFPTFNLADVFITVGGAVLVLASLRATDGTTRDSAP</sequence>
<comment type="caution">
    <text evidence="9">Lacks conserved residue(s) required for the propagation of feature annotation.</text>
</comment>
<dbReference type="HAMAP" id="MF_00161">
    <property type="entry name" value="LspA"/>
    <property type="match status" value="1"/>
</dbReference>
<feature type="active site" evidence="9">
    <location>
        <position position="127"/>
    </location>
</feature>
<feature type="transmembrane region" description="Helical" evidence="9">
    <location>
        <begin position="71"/>
        <end position="92"/>
    </location>
</feature>
<dbReference type="EC" id="3.4.23.36" evidence="9"/>
<dbReference type="GO" id="GO:0006508">
    <property type="term" value="P:proteolysis"/>
    <property type="evidence" value="ECO:0007669"/>
    <property type="project" value="UniProtKB-KW"/>
</dbReference>
<dbReference type="GO" id="GO:0004190">
    <property type="term" value="F:aspartic-type endopeptidase activity"/>
    <property type="evidence" value="ECO:0007669"/>
    <property type="project" value="UniProtKB-UniRule"/>
</dbReference>
<feature type="transmembrane region" description="Helical" evidence="9">
    <location>
        <begin position="137"/>
        <end position="156"/>
    </location>
</feature>
<keyword evidence="2 9" id="KW-1003">Cell membrane</keyword>
<evidence type="ECO:0000313" key="12">
    <source>
        <dbReference type="Proteomes" id="UP000233750"/>
    </source>
</evidence>
<evidence type="ECO:0000256" key="8">
    <source>
        <dbReference type="ARBA" id="ARBA00023136"/>
    </source>
</evidence>